<proteinExistence type="predicted"/>
<sequence length="74" mass="7754">MNARTKSKVVKGAVLTGVINAIINGEIQYFILKGNDSIPISVDSISNNTETVLGTAVLLAITLSTIPPWSLTLG</sequence>
<keyword evidence="3" id="KW-1185">Reference proteome</keyword>
<feature type="transmembrane region" description="Helical" evidence="1">
    <location>
        <begin position="52"/>
        <end position="71"/>
    </location>
</feature>
<organism evidence="2 3">
    <name type="scientific">Mesonia ostreae</name>
    <dbReference type="NCBI Taxonomy" id="861110"/>
    <lineage>
        <taxon>Bacteria</taxon>
        <taxon>Pseudomonadati</taxon>
        <taxon>Bacteroidota</taxon>
        <taxon>Flavobacteriia</taxon>
        <taxon>Flavobacteriales</taxon>
        <taxon>Flavobacteriaceae</taxon>
        <taxon>Mesonia</taxon>
    </lineage>
</organism>
<comment type="caution">
    <text evidence="2">The sequence shown here is derived from an EMBL/GenBank/DDBJ whole genome shotgun (WGS) entry which is preliminary data.</text>
</comment>
<keyword evidence="1" id="KW-1133">Transmembrane helix</keyword>
<dbReference type="RefSeq" id="WP_311401846.1">
    <property type="nucleotide sequence ID" value="NZ_JAVRBG010000008.1"/>
</dbReference>
<keyword evidence="1" id="KW-0812">Transmembrane</keyword>
<keyword evidence="1" id="KW-0472">Membrane</keyword>
<reference evidence="3" key="1">
    <citation type="submission" date="2023-07" db="EMBL/GenBank/DDBJ databases">
        <title>Isolating and identifying novel microbial strains from the Mariana Trench.</title>
        <authorList>
            <person name="Fu H."/>
        </authorList>
    </citation>
    <scope>NUCLEOTIDE SEQUENCE [LARGE SCALE GENOMIC DNA]</scope>
    <source>
        <strain evidence="3">T-y2</strain>
    </source>
</reference>
<evidence type="ECO:0000313" key="3">
    <source>
        <dbReference type="Proteomes" id="UP001182991"/>
    </source>
</evidence>
<gene>
    <name evidence="2" type="ORF">RLT85_09750</name>
</gene>
<dbReference type="EMBL" id="JAVRBG010000008">
    <property type="protein sequence ID" value="MDT0294918.1"/>
    <property type="molecule type" value="Genomic_DNA"/>
</dbReference>
<name>A0ABU2KJM3_9FLAO</name>
<protein>
    <submittedName>
        <fullName evidence="2">Uncharacterized protein</fullName>
    </submittedName>
</protein>
<accession>A0ABU2KJM3</accession>
<dbReference type="Proteomes" id="UP001182991">
    <property type="component" value="Unassembled WGS sequence"/>
</dbReference>
<evidence type="ECO:0000313" key="2">
    <source>
        <dbReference type="EMBL" id="MDT0294918.1"/>
    </source>
</evidence>
<evidence type="ECO:0000256" key="1">
    <source>
        <dbReference type="SAM" id="Phobius"/>
    </source>
</evidence>
<feature type="transmembrane region" description="Helical" evidence="1">
    <location>
        <begin position="12"/>
        <end position="32"/>
    </location>
</feature>